<evidence type="ECO:0000259" key="1">
    <source>
        <dbReference type="Pfam" id="PF07862"/>
    </source>
</evidence>
<dbReference type="RefSeq" id="WP_045053666.1">
    <property type="nucleotide sequence ID" value="NZ_CAWMDP010000026.1"/>
</dbReference>
<dbReference type="InterPro" id="IPR012903">
    <property type="entry name" value="Nif11"/>
</dbReference>
<dbReference type="OrthoDB" id="1121904at2"/>
<protein>
    <submittedName>
        <fullName evidence="2">Bacteriocin</fullName>
    </submittedName>
</protein>
<dbReference type="PATRIC" id="fig|1618023.3.peg.2278"/>
<gene>
    <name evidence="2" type="ORF">UH38_05655</name>
</gene>
<comment type="caution">
    <text evidence="2">The sequence shown here is derived from an EMBL/GenBank/DDBJ whole genome shotgun (WGS) entry which is preliminary data.</text>
</comment>
<proteinExistence type="predicted"/>
<dbReference type="Proteomes" id="UP000032452">
    <property type="component" value="Unassembled WGS sequence"/>
</dbReference>
<evidence type="ECO:0000313" key="3">
    <source>
        <dbReference type="Proteomes" id="UP000032452"/>
    </source>
</evidence>
<dbReference type="NCBIfam" id="TIGR03798">
    <property type="entry name" value="leader_Nif11"/>
    <property type="match status" value="1"/>
</dbReference>
<dbReference type="AlphaFoldDB" id="A0A0D8ZV37"/>
<keyword evidence="3" id="KW-1185">Reference proteome</keyword>
<evidence type="ECO:0000313" key="2">
    <source>
        <dbReference type="EMBL" id="KJH72605.1"/>
    </source>
</evidence>
<reference evidence="2 3" key="1">
    <citation type="submission" date="2015-02" db="EMBL/GenBank/DDBJ databases">
        <title>Draft genome of a novel marine cyanobacterium (Chroococcales) isolated from South Atlantic Ocean.</title>
        <authorList>
            <person name="Rigonato J."/>
            <person name="Alvarenga D.O."/>
            <person name="Branco L.H."/>
            <person name="Varani A.M."/>
            <person name="Brandini F.P."/>
            <person name="Fiore M.F."/>
        </authorList>
    </citation>
    <scope>NUCLEOTIDE SEQUENCE [LARGE SCALE GENOMIC DNA]</scope>
    <source>
        <strain evidence="2 3">CENA595</strain>
    </source>
</reference>
<name>A0A0D8ZV37_9CYAN</name>
<feature type="domain" description="Nif11" evidence="1">
    <location>
        <begin position="1"/>
        <end position="48"/>
    </location>
</feature>
<organism evidence="2 3">
    <name type="scientific">Aliterella atlantica CENA595</name>
    <dbReference type="NCBI Taxonomy" id="1618023"/>
    <lineage>
        <taxon>Bacteria</taxon>
        <taxon>Bacillati</taxon>
        <taxon>Cyanobacteriota</taxon>
        <taxon>Cyanophyceae</taxon>
        <taxon>Chroococcidiopsidales</taxon>
        <taxon>Aliterellaceae</taxon>
        <taxon>Aliterella</taxon>
    </lineage>
</organism>
<dbReference type="EMBL" id="JYON01000004">
    <property type="protein sequence ID" value="KJH72605.1"/>
    <property type="molecule type" value="Genomic_DNA"/>
</dbReference>
<accession>A0A0D8ZV37</accession>
<dbReference type="InterPro" id="IPR022516">
    <property type="entry name" value="CHP03798_Ocin"/>
</dbReference>
<dbReference type="Pfam" id="PF07862">
    <property type="entry name" value="Nif11"/>
    <property type="match status" value="1"/>
</dbReference>
<sequence length="77" mass="8620">MTQENAARFFKSVQQDQGLKAKLKATDDPQAFLQIANQRGYQFTLEELDAAIAKLSHEEVAAVINPGISPRRHLTPR</sequence>